<evidence type="ECO:0000256" key="1">
    <source>
        <dbReference type="SAM" id="MobiDB-lite"/>
    </source>
</evidence>
<evidence type="ECO:0000313" key="2">
    <source>
        <dbReference type="EMBL" id="KAJ4459958.1"/>
    </source>
</evidence>
<dbReference type="EMBL" id="JAPMOS010000016">
    <property type="protein sequence ID" value="KAJ4459958.1"/>
    <property type="molecule type" value="Genomic_DNA"/>
</dbReference>
<dbReference type="SUPFAM" id="SSF56091">
    <property type="entry name" value="DNA ligase/mRNA capping enzyme, catalytic domain"/>
    <property type="match status" value="1"/>
</dbReference>
<feature type="region of interest" description="Disordered" evidence="1">
    <location>
        <begin position="1"/>
        <end position="22"/>
    </location>
</feature>
<gene>
    <name evidence="2" type="ORF">PAPYR_4032</name>
</gene>
<dbReference type="Gene3D" id="3.30.470.30">
    <property type="entry name" value="DNA ligase/mRNA capping enzyme"/>
    <property type="match status" value="1"/>
</dbReference>
<sequence>MPRKPAAKPKPAASRAPEAPLRTQRKIHHLLASREFRGDFQYLLQHNPKTGFADGDNVLLTEKWDGTTVQATNRGFFKRLDTFGAGDPEKHEADEEQRYRLVPIDLEDAANAHIRRGAARYEEVFRRMEDGLCCYFEACADNIGARFSHLNWADIRVFDFAMNGEYLPFEDAIMKCEELDLPLVAYVDATLNIPDVVHRLEQGLEYTDVHAPLEGYVIRDTTEQGRIAKIRVNDLPKIYREPPQDE</sequence>
<evidence type="ECO:0008006" key="4">
    <source>
        <dbReference type="Google" id="ProtNLM"/>
    </source>
</evidence>
<reference evidence="2" key="1">
    <citation type="journal article" date="2022" name="bioRxiv">
        <title>Genomics of Preaxostyla Flagellates Illuminates Evolutionary Transitions and the Path Towards Mitochondrial Loss.</title>
        <authorList>
            <person name="Novak L.V.F."/>
            <person name="Treitli S.C."/>
            <person name="Pyrih J."/>
            <person name="Halakuc P."/>
            <person name="Pipaliya S.V."/>
            <person name="Vacek V."/>
            <person name="Brzon O."/>
            <person name="Soukal P."/>
            <person name="Eme L."/>
            <person name="Dacks J.B."/>
            <person name="Karnkowska A."/>
            <person name="Elias M."/>
            <person name="Hampl V."/>
        </authorList>
    </citation>
    <scope>NUCLEOTIDE SEQUENCE</scope>
    <source>
        <strain evidence="2">RCP-MX</strain>
    </source>
</reference>
<dbReference type="Proteomes" id="UP001141327">
    <property type="component" value="Unassembled WGS sequence"/>
</dbReference>
<organism evidence="2 3">
    <name type="scientific">Paratrimastix pyriformis</name>
    <dbReference type="NCBI Taxonomy" id="342808"/>
    <lineage>
        <taxon>Eukaryota</taxon>
        <taxon>Metamonada</taxon>
        <taxon>Preaxostyla</taxon>
        <taxon>Paratrimastigidae</taxon>
        <taxon>Paratrimastix</taxon>
    </lineage>
</organism>
<protein>
    <recommendedName>
        <fullName evidence="4">RNA ligase domain-containing protein</fullName>
    </recommendedName>
</protein>
<name>A0ABQ8UL70_9EUKA</name>
<proteinExistence type="predicted"/>
<accession>A0ABQ8UL70</accession>
<comment type="caution">
    <text evidence="2">The sequence shown here is derived from an EMBL/GenBank/DDBJ whole genome shotgun (WGS) entry which is preliminary data.</text>
</comment>
<feature type="compositionally biased region" description="Low complexity" evidence="1">
    <location>
        <begin position="9"/>
        <end position="20"/>
    </location>
</feature>
<keyword evidence="3" id="KW-1185">Reference proteome</keyword>
<evidence type="ECO:0000313" key="3">
    <source>
        <dbReference type="Proteomes" id="UP001141327"/>
    </source>
</evidence>